<comment type="caution">
    <text evidence="2">The sequence shown here is derived from an EMBL/GenBank/DDBJ whole genome shotgun (WGS) entry which is preliminary data.</text>
</comment>
<feature type="region of interest" description="Disordered" evidence="1">
    <location>
        <begin position="88"/>
        <end position="134"/>
    </location>
</feature>
<evidence type="ECO:0008006" key="4">
    <source>
        <dbReference type="Google" id="ProtNLM"/>
    </source>
</evidence>
<dbReference type="EMBL" id="JACOMF010000085">
    <property type="protein sequence ID" value="MBC4018847.1"/>
    <property type="molecule type" value="Genomic_DNA"/>
</dbReference>
<gene>
    <name evidence="2" type="ORF">H7965_26685</name>
</gene>
<reference evidence="2" key="1">
    <citation type="submission" date="2020-08" db="EMBL/GenBank/DDBJ databases">
        <authorList>
            <person name="Hu Y."/>
            <person name="Nguyen S.V."/>
            <person name="Li F."/>
            <person name="Fanning S."/>
        </authorList>
    </citation>
    <scope>NUCLEOTIDE SEQUENCE</scope>
    <source>
        <strain evidence="2">SYSU D8009</strain>
    </source>
</reference>
<keyword evidence="3" id="KW-1185">Reference proteome</keyword>
<organism evidence="2 3">
    <name type="scientific">Siccirubricoccus deserti</name>
    <dbReference type="NCBI Taxonomy" id="2013562"/>
    <lineage>
        <taxon>Bacteria</taxon>
        <taxon>Pseudomonadati</taxon>
        <taxon>Pseudomonadota</taxon>
        <taxon>Alphaproteobacteria</taxon>
        <taxon>Acetobacterales</taxon>
        <taxon>Roseomonadaceae</taxon>
        <taxon>Siccirubricoccus</taxon>
    </lineage>
</organism>
<feature type="compositionally biased region" description="Basic residues" evidence="1">
    <location>
        <begin position="118"/>
        <end position="134"/>
    </location>
</feature>
<evidence type="ECO:0000256" key="1">
    <source>
        <dbReference type="SAM" id="MobiDB-lite"/>
    </source>
</evidence>
<evidence type="ECO:0000313" key="3">
    <source>
        <dbReference type="Proteomes" id="UP000600101"/>
    </source>
</evidence>
<dbReference type="AlphaFoldDB" id="A0A9X0R5P0"/>
<dbReference type="Proteomes" id="UP000600101">
    <property type="component" value="Unassembled WGS sequence"/>
</dbReference>
<dbReference type="RefSeq" id="WP_186773587.1">
    <property type="nucleotide sequence ID" value="NZ_JACOMF010000085.1"/>
</dbReference>
<sequence>MKMIPMMQKNPFMSAWLSAANSYASTGRSIWMAEMHRQQTAMMTDFSKQMARFWTGAWTAQPAPRPASPELGTANLGATIAEIAPASRPEALGNADSQLCTPVARRTAGSAKRTAGPAKKRTAAPAKRNTRAVR</sequence>
<accession>A0A9X0R5P0</accession>
<protein>
    <recommendedName>
        <fullName evidence="4">Phasin domain-containing protein</fullName>
    </recommendedName>
</protein>
<proteinExistence type="predicted"/>
<name>A0A9X0R5P0_9PROT</name>
<evidence type="ECO:0000313" key="2">
    <source>
        <dbReference type="EMBL" id="MBC4018847.1"/>
    </source>
</evidence>